<feature type="domain" description="Peroxisome membrane anchor protein Pex14p N-terminal" evidence="13">
    <location>
        <begin position="14"/>
        <end position="57"/>
    </location>
</feature>
<reference evidence="14 15" key="1">
    <citation type="submission" date="2018-10" db="EMBL/GenBank/DDBJ databases">
        <title>Complete genome sequence of Malassezia restricta CBS 7877.</title>
        <authorList>
            <person name="Morand S.C."/>
            <person name="Bertignac M."/>
            <person name="Iltis A."/>
            <person name="Kolder I."/>
            <person name="Pirovano W."/>
            <person name="Jourdain R."/>
            <person name="Clavaud C."/>
        </authorList>
    </citation>
    <scope>NUCLEOTIDE SEQUENCE [LARGE SCALE GENOMIC DNA]</scope>
    <source>
        <strain evidence="14 15">CBS 7877</strain>
    </source>
</reference>
<feature type="region of interest" description="Disordered" evidence="12">
    <location>
        <begin position="235"/>
        <end position="270"/>
    </location>
</feature>
<evidence type="ECO:0000256" key="9">
    <source>
        <dbReference type="ARBA" id="ARBA00046271"/>
    </source>
</evidence>
<keyword evidence="3 10" id="KW-0653">Protein transport</keyword>
<dbReference type="AlphaFoldDB" id="A0A3G2S8D4"/>
<evidence type="ECO:0000256" key="3">
    <source>
        <dbReference type="ARBA" id="ARBA00022927"/>
    </source>
</evidence>
<evidence type="ECO:0000256" key="8">
    <source>
        <dbReference type="ARBA" id="ARBA00029691"/>
    </source>
</evidence>
<dbReference type="OrthoDB" id="5549158at2759"/>
<dbReference type="InterPro" id="IPR036388">
    <property type="entry name" value="WH-like_DNA-bd_sf"/>
</dbReference>
<keyword evidence="5 10" id="KW-0472">Membrane</keyword>
<comment type="function">
    <text evidence="10">Component of the PEX13-PEX14 docking complex, a translocon channel that specifically mediates the import of peroxisomal cargo proteins bound to PEX5 receptor. The PEX13-PEX14 docking complex forms a large import pore which can be opened to a diameter of about 9 nm. Mechanistically, PEX5 receptor along with cargo proteins associates with the PEX14 subunit of the PEX13-PEX14 docking complex in the cytosol, leading to the insertion of the receptor into the organelle membrane with the concomitant translocation of the cargo into the peroxisome matrix.</text>
</comment>
<dbReference type="VEuPathDB" id="FungiDB:DNF11_2549"/>
<evidence type="ECO:0000256" key="12">
    <source>
        <dbReference type="SAM" id="MobiDB-lite"/>
    </source>
</evidence>
<dbReference type="GO" id="GO:0016560">
    <property type="term" value="P:protein import into peroxisome matrix, docking"/>
    <property type="evidence" value="ECO:0007669"/>
    <property type="project" value="UniProtKB-UniRule"/>
</dbReference>
<feature type="region of interest" description="Disordered" evidence="12">
    <location>
        <begin position="174"/>
        <end position="193"/>
    </location>
</feature>
<dbReference type="Pfam" id="PF04695">
    <property type="entry name" value="Pex14_N"/>
    <property type="match status" value="1"/>
</dbReference>
<dbReference type="GO" id="GO:0005102">
    <property type="term" value="F:signaling receptor binding"/>
    <property type="evidence" value="ECO:0007669"/>
    <property type="project" value="TreeGrafter"/>
</dbReference>
<dbReference type="InterPro" id="IPR006785">
    <property type="entry name" value="Pex14_N"/>
</dbReference>
<feature type="compositionally biased region" description="Low complexity" evidence="12">
    <location>
        <begin position="235"/>
        <end position="249"/>
    </location>
</feature>
<evidence type="ECO:0000256" key="11">
    <source>
        <dbReference type="SAM" id="Coils"/>
    </source>
</evidence>
<keyword evidence="6 10" id="KW-0576">Peroxisome</keyword>
<feature type="compositionally biased region" description="Basic and acidic residues" evidence="12">
    <location>
        <begin position="175"/>
        <end position="193"/>
    </location>
</feature>
<dbReference type="EMBL" id="CP033151">
    <property type="protein sequence ID" value="AYO43499.1"/>
    <property type="molecule type" value="Genomic_DNA"/>
</dbReference>
<name>A0A3G2S8D4_MALR7</name>
<dbReference type="PANTHER" id="PTHR23058:SF0">
    <property type="entry name" value="PEROXISOMAL MEMBRANE PROTEIN PEX14"/>
    <property type="match status" value="1"/>
</dbReference>
<evidence type="ECO:0000256" key="4">
    <source>
        <dbReference type="ARBA" id="ARBA00023010"/>
    </source>
</evidence>
<dbReference type="Gene3D" id="1.10.10.10">
    <property type="entry name" value="Winged helix-like DNA-binding domain superfamily/Winged helix DNA-binding domain"/>
    <property type="match status" value="1"/>
</dbReference>
<dbReference type="InterPro" id="IPR025655">
    <property type="entry name" value="PEX14"/>
</dbReference>
<feature type="coiled-coil region" evidence="11">
    <location>
        <begin position="121"/>
        <end position="148"/>
    </location>
</feature>
<keyword evidence="11" id="KW-0175">Coiled coil</keyword>
<evidence type="ECO:0000256" key="2">
    <source>
        <dbReference type="ARBA" id="ARBA00022448"/>
    </source>
</evidence>
<evidence type="ECO:0000256" key="7">
    <source>
        <dbReference type="ARBA" id="ARBA00029502"/>
    </source>
</evidence>
<feature type="compositionally biased region" description="Pro residues" evidence="12">
    <location>
        <begin position="62"/>
        <end position="71"/>
    </location>
</feature>
<dbReference type="PANTHER" id="PTHR23058">
    <property type="entry name" value="PEROXISOMAL MEMBRANE PROTEIN PEX14"/>
    <property type="match status" value="1"/>
</dbReference>
<keyword evidence="15" id="KW-1185">Reference proteome</keyword>
<keyword evidence="4" id="KW-0811">Translocation</keyword>
<dbReference type="GO" id="GO:1990429">
    <property type="term" value="C:peroxisomal importomer complex"/>
    <property type="evidence" value="ECO:0007669"/>
    <property type="project" value="TreeGrafter"/>
</dbReference>
<evidence type="ECO:0000256" key="1">
    <source>
        <dbReference type="ARBA" id="ARBA00005443"/>
    </source>
</evidence>
<evidence type="ECO:0000256" key="10">
    <source>
        <dbReference type="RuleBase" id="RU367032"/>
    </source>
</evidence>
<proteinExistence type="inferred from homology"/>
<organism evidence="14 15">
    <name type="scientific">Malassezia restricta (strain ATCC 96810 / NBRC 103918 / CBS 7877)</name>
    <name type="common">Seborrheic dermatitis infection agent</name>
    <dbReference type="NCBI Taxonomy" id="425264"/>
    <lineage>
        <taxon>Eukaryota</taxon>
        <taxon>Fungi</taxon>
        <taxon>Dikarya</taxon>
        <taxon>Basidiomycota</taxon>
        <taxon>Ustilaginomycotina</taxon>
        <taxon>Malasseziomycetes</taxon>
        <taxon>Malasseziales</taxon>
        <taxon>Malasseziaceae</taxon>
        <taxon>Malassezia</taxon>
    </lineage>
</organism>
<protein>
    <recommendedName>
        <fullName evidence="7 10">Peroxisomal membrane protein PEX14</fullName>
    </recommendedName>
    <alternativeName>
        <fullName evidence="8 10">Peroxin-14</fullName>
    </alternativeName>
</protein>
<keyword evidence="2 10" id="KW-0813">Transport</keyword>
<evidence type="ECO:0000256" key="6">
    <source>
        <dbReference type="ARBA" id="ARBA00023140"/>
    </source>
</evidence>
<accession>A0A3G2S8D4</accession>
<evidence type="ECO:0000259" key="13">
    <source>
        <dbReference type="Pfam" id="PF04695"/>
    </source>
</evidence>
<dbReference type="STRING" id="425264.A0A3G2S8D4"/>
<sequence length="270" mass="29644">MSEPSERMGPSAPRADMVANAVSFLEDPNVQSSSMSQRISFLESKGLTSQEIDRALSQVGRAPPPLPPSAPYPMMPAYPPARPQRDWRDWFIMAVVSGTVGYGVVSLARRYLYPHLQPPNKTVLEEEREALEAKYDEVALHLEELDQTTEAMSQGLAAQQSAIQASVRGVNDLVAESRSREEQRDKDLEHMKSEMESMREEFASMLERSRASSITALTDLQGELKSLRSLLVSRGGLSTPSASAPAESSAPPPAKAAPQIPAWQLESHDE</sequence>
<evidence type="ECO:0000313" key="15">
    <source>
        <dbReference type="Proteomes" id="UP000269793"/>
    </source>
</evidence>
<feature type="region of interest" description="Disordered" evidence="12">
    <location>
        <begin position="52"/>
        <end position="71"/>
    </location>
</feature>
<evidence type="ECO:0000313" key="14">
    <source>
        <dbReference type="EMBL" id="AYO43499.1"/>
    </source>
</evidence>
<dbReference type="GO" id="GO:0005778">
    <property type="term" value="C:peroxisomal membrane"/>
    <property type="evidence" value="ECO:0007669"/>
    <property type="project" value="UniProtKB-SubCell"/>
</dbReference>
<dbReference type="Proteomes" id="UP000269793">
    <property type="component" value="Chromosome IV"/>
</dbReference>
<evidence type="ECO:0000256" key="5">
    <source>
        <dbReference type="ARBA" id="ARBA00023136"/>
    </source>
</evidence>
<comment type="subcellular location">
    <subcellularLocation>
        <location evidence="9 10">Peroxisome membrane</location>
    </subcellularLocation>
</comment>
<comment type="similarity">
    <text evidence="1 10">Belongs to the peroxin-14 family.</text>
</comment>
<gene>
    <name evidence="14" type="primary">PEX14</name>
    <name evidence="14" type="ORF">DNF11_2549</name>
</gene>